<dbReference type="Proteomes" id="UP000025947">
    <property type="component" value="Unassembled WGS sequence"/>
</dbReference>
<dbReference type="HOGENOM" id="CLU_2667229_0_0_11"/>
<reference evidence="1 2" key="1">
    <citation type="submission" date="2014-04" db="EMBL/GenBank/DDBJ databases">
        <title>The Genome Sequence of Mycobacterium tuberculosis TKK-01-0051.</title>
        <authorList>
            <consortium name="The Broad Institute Genomics Platform"/>
            <consortium name="The Broad Institute Genome Sequencing Center for Infectious Disease"/>
            <person name="Earl A.M."/>
            <person name="Cohen K."/>
            <person name="Pym A."/>
            <person name="Bishai W."/>
            <person name="Maharaj K."/>
            <person name="Desjardins C."/>
            <person name="Abeel T."/>
            <person name="Young S."/>
            <person name="Zeng Q."/>
            <person name="Gargeya S."/>
            <person name="Abouelleil A."/>
            <person name="Alvarado L."/>
            <person name="Chapman S.B."/>
            <person name="Gainer-Dewar J."/>
            <person name="Goldberg J."/>
            <person name="Griggs A."/>
            <person name="Gujja S."/>
            <person name="Hansen M."/>
            <person name="Howarth C."/>
            <person name="Imamovic A."/>
            <person name="Larimer J."/>
            <person name="Murphy C."/>
            <person name="Naylor J."/>
            <person name="Pearson M."/>
            <person name="Poon T.W."/>
            <person name="Priest M."/>
            <person name="Roberts A."/>
            <person name="Saif S."/>
            <person name="Shea T."/>
            <person name="Sykes S."/>
            <person name="Wortman J."/>
            <person name="Nusbaum C."/>
            <person name="Birren B."/>
        </authorList>
    </citation>
    <scope>NUCLEOTIDE SEQUENCE [LARGE SCALE GENOMIC DNA]</scope>
    <source>
        <strain evidence="1 2">TKK-01-0051</strain>
    </source>
</reference>
<name>A0A051UL43_9MYCO</name>
<gene>
    <name evidence="1" type="ORF">K875_00016</name>
</gene>
<dbReference type="AlphaFoldDB" id="A0A051UL43"/>
<organism evidence="1 2">
    <name type="scientific">Mycobacterium [tuberculosis] TKK-01-0051</name>
    <dbReference type="NCBI Taxonomy" id="1324261"/>
    <lineage>
        <taxon>Bacteria</taxon>
        <taxon>Bacillati</taxon>
        <taxon>Actinomycetota</taxon>
        <taxon>Actinomycetes</taxon>
        <taxon>Mycobacteriales</taxon>
        <taxon>Mycobacteriaceae</taxon>
        <taxon>Mycobacterium</taxon>
        <taxon>Mycobacterium avium complex (MAC)</taxon>
    </lineage>
</organism>
<accession>A0A051UL43</accession>
<dbReference type="EMBL" id="JLXW01000001">
    <property type="protein sequence ID" value="KBZ69301.1"/>
    <property type="molecule type" value="Genomic_DNA"/>
</dbReference>
<sequence length="75" mass="7975">MVNVCDVNNDKLDAVWLVTLTGGRAAAIVRAAGTGTGRLTGERSRYWDTRFRTAAGRRCVAAMPILVVGELAILG</sequence>
<comment type="caution">
    <text evidence="1">The sequence shown here is derived from an EMBL/GenBank/DDBJ whole genome shotgun (WGS) entry which is preliminary data.</text>
</comment>
<evidence type="ECO:0000313" key="1">
    <source>
        <dbReference type="EMBL" id="KBZ69301.1"/>
    </source>
</evidence>
<proteinExistence type="predicted"/>
<protein>
    <submittedName>
        <fullName evidence="1">Uncharacterized protein</fullName>
    </submittedName>
</protein>
<keyword evidence="2" id="KW-1185">Reference proteome</keyword>
<dbReference type="PATRIC" id="fig|1324261.3.peg.15"/>
<evidence type="ECO:0000313" key="2">
    <source>
        <dbReference type="Proteomes" id="UP000025947"/>
    </source>
</evidence>